<feature type="transmembrane region" description="Helical" evidence="6">
    <location>
        <begin position="41"/>
        <end position="62"/>
    </location>
</feature>
<evidence type="ECO:0000256" key="3">
    <source>
        <dbReference type="ARBA" id="ARBA00022692"/>
    </source>
</evidence>
<feature type="transmembrane region" description="Helical" evidence="6">
    <location>
        <begin position="83"/>
        <end position="107"/>
    </location>
</feature>
<keyword evidence="5 6" id="KW-0472">Membrane</keyword>
<proteinExistence type="predicted"/>
<accession>A0A2V3WN31</accession>
<dbReference type="EMBL" id="QJJQ01000001">
    <property type="protein sequence ID" value="PXW90109.1"/>
    <property type="molecule type" value="Genomic_DNA"/>
</dbReference>
<dbReference type="PIRSF" id="PIRSF006060">
    <property type="entry name" value="AA_transporter"/>
    <property type="match status" value="1"/>
</dbReference>
<dbReference type="AlphaFoldDB" id="A0A2V3WN31"/>
<feature type="transmembrane region" description="Helical" evidence="6">
    <location>
        <begin position="337"/>
        <end position="358"/>
    </location>
</feature>
<evidence type="ECO:0000256" key="4">
    <source>
        <dbReference type="ARBA" id="ARBA00022989"/>
    </source>
</evidence>
<evidence type="ECO:0000313" key="7">
    <source>
        <dbReference type="EMBL" id="PXW90109.1"/>
    </source>
</evidence>
<comment type="subcellular location">
    <subcellularLocation>
        <location evidence="1">Cell membrane</location>
        <topology evidence="1">Multi-pass membrane protein</topology>
    </subcellularLocation>
</comment>
<feature type="transmembrane region" description="Helical" evidence="6">
    <location>
        <begin position="379"/>
        <end position="398"/>
    </location>
</feature>
<gene>
    <name evidence="7" type="ORF">DFR56_10117</name>
</gene>
<feature type="transmembrane region" description="Helical" evidence="6">
    <location>
        <begin position="147"/>
        <end position="168"/>
    </location>
</feature>
<sequence length="438" mass="47517">MEQPSKKISLIGAIAIIVGTVVGASIFILLGPIAGQTGPSLFLAYLVAFLPALFGSIFYAQLGSAMPATGGTYHYSKRLLNPTIGYIATISLILGGIGATVMLAIGFAEYLHFFIPTLPVKFAALIIILILYGINLLGLKSAEMAQILMTIWILLALFIFAIPGLFHIEPQNLTPLIPNGLGSFLMGSALAVYSYVGYGIISEIGGNIENPKRNIPKATFISLGIIVCIYALVAFVAIGVVPWEQLSTSGASVAEAARIFLHPQLVFFISIGALFATVTTINAVFMTIPGDFKALAKEGIFNKKVMRKEMNNTPFFPITILVITSCIGIYTGFSVDFFATITIVGLLLNTVILGIALWKLPQKEKEAYENAPYRIKKGILRFAIVLGVLLNTIFILLAVLDYPIVILLYIVWIVVGYLMHRRKIPKLVKNRLNTAIND</sequence>
<feature type="transmembrane region" description="Helical" evidence="6">
    <location>
        <begin position="263"/>
        <end position="285"/>
    </location>
</feature>
<name>A0A2V3WN31_9BACI</name>
<dbReference type="Pfam" id="PF13520">
    <property type="entry name" value="AA_permease_2"/>
    <property type="match status" value="1"/>
</dbReference>
<evidence type="ECO:0000256" key="5">
    <source>
        <dbReference type="ARBA" id="ARBA00023136"/>
    </source>
</evidence>
<feature type="transmembrane region" description="Helical" evidence="6">
    <location>
        <begin position="221"/>
        <end position="243"/>
    </location>
</feature>
<dbReference type="GO" id="GO:0022857">
    <property type="term" value="F:transmembrane transporter activity"/>
    <property type="evidence" value="ECO:0007669"/>
    <property type="project" value="InterPro"/>
</dbReference>
<reference evidence="7 8" key="1">
    <citation type="submission" date="2018-05" db="EMBL/GenBank/DDBJ databases">
        <title>Genomic Encyclopedia of Type Strains, Phase IV (KMG-IV): sequencing the most valuable type-strain genomes for metagenomic binning, comparative biology and taxonomic classification.</title>
        <authorList>
            <person name="Goeker M."/>
        </authorList>
    </citation>
    <scope>NUCLEOTIDE SEQUENCE [LARGE SCALE GENOMIC DNA]</scope>
    <source>
        <strain evidence="7 8">DSM 28556</strain>
    </source>
</reference>
<keyword evidence="8" id="KW-1185">Reference proteome</keyword>
<evidence type="ECO:0000313" key="8">
    <source>
        <dbReference type="Proteomes" id="UP000247978"/>
    </source>
</evidence>
<dbReference type="PANTHER" id="PTHR42770:SF7">
    <property type="entry name" value="MEMBRANE PROTEIN"/>
    <property type="match status" value="1"/>
</dbReference>
<feature type="transmembrane region" description="Helical" evidence="6">
    <location>
        <begin position="313"/>
        <end position="331"/>
    </location>
</feature>
<dbReference type="RefSeq" id="WP_110393394.1">
    <property type="nucleotide sequence ID" value="NZ_JBHUHB010000001.1"/>
</dbReference>
<organism evidence="7 8">
    <name type="scientific">Pseudogracilibacillus auburnensis</name>
    <dbReference type="NCBI Taxonomy" id="1494959"/>
    <lineage>
        <taxon>Bacteria</taxon>
        <taxon>Bacillati</taxon>
        <taxon>Bacillota</taxon>
        <taxon>Bacilli</taxon>
        <taxon>Bacillales</taxon>
        <taxon>Bacillaceae</taxon>
        <taxon>Pseudogracilibacillus</taxon>
    </lineage>
</organism>
<dbReference type="PANTHER" id="PTHR42770">
    <property type="entry name" value="AMINO ACID TRANSPORTER-RELATED"/>
    <property type="match status" value="1"/>
</dbReference>
<keyword evidence="4 6" id="KW-1133">Transmembrane helix</keyword>
<dbReference type="OrthoDB" id="9762947at2"/>
<evidence type="ECO:0000256" key="6">
    <source>
        <dbReference type="SAM" id="Phobius"/>
    </source>
</evidence>
<evidence type="ECO:0000256" key="1">
    <source>
        <dbReference type="ARBA" id="ARBA00004651"/>
    </source>
</evidence>
<dbReference type="Proteomes" id="UP000247978">
    <property type="component" value="Unassembled WGS sequence"/>
</dbReference>
<feature type="transmembrane region" description="Helical" evidence="6">
    <location>
        <begin position="12"/>
        <end position="35"/>
    </location>
</feature>
<keyword evidence="3 6" id="KW-0812">Transmembrane</keyword>
<feature type="transmembrane region" description="Helical" evidence="6">
    <location>
        <begin position="180"/>
        <end position="201"/>
    </location>
</feature>
<comment type="caution">
    <text evidence="7">The sequence shown here is derived from an EMBL/GenBank/DDBJ whole genome shotgun (WGS) entry which is preliminary data.</text>
</comment>
<keyword evidence="2" id="KW-1003">Cell membrane</keyword>
<feature type="transmembrane region" description="Helical" evidence="6">
    <location>
        <begin position="404"/>
        <end position="420"/>
    </location>
</feature>
<feature type="transmembrane region" description="Helical" evidence="6">
    <location>
        <begin position="113"/>
        <end position="135"/>
    </location>
</feature>
<dbReference type="Gene3D" id="1.20.1740.10">
    <property type="entry name" value="Amino acid/polyamine transporter I"/>
    <property type="match status" value="1"/>
</dbReference>
<dbReference type="GO" id="GO:0005886">
    <property type="term" value="C:plasma membrane"/>
    <property type="evidence" value="ECO:0007669"/>
    <property type="project" value="UniProtKB-SubCell"/>
</dbReference>
<protein>
    <submittedName>
        <fullName evidence="7">Amino acid/polyamine/organocation transporter (APC superfamily)</fullName>
    </submittedName>
</protein>
<evidence type="ECO:0000256" key="2">
    <source>
        <dbReference type="ARBA" id="ARBA00022475"/>
    </source>
</evidence>
<dbReference type="InterPro" id="IPR002293">
    <property type="entry name" value="AA/rel_permease1"/>
</dbReference>
<dbReference type="InterPro" id="IPR050367">
    <property type="entry name" value="APC_superfamily"/>
</dbReference>